<organism evidence="4 5">
    <name type="scientific">Diploptera punctata</name>
    <name type="common">Pacific beetle cockroach</name>
    <dbReference type="NCBI Taxonomy" id="6984"/>
    <lineage>
        <taxon>Eukaryota</taxon>
        <taxon>Metazoa</taxon>
        <taxon>Ecdysozoa</taxon>
        <taxon>Arthropoda</taxon>
        <taxon>Hexapoda</taxon>
        <taxon>Insecta</taxon>
        <taxon>Pterygota</taxon>
        <taxon>Neoptera</taxon>
        <taxon>Polyneoptera</taxon>
        <taxon>Dictyoptera</taxon>
        <taxon>Blattodea</taxon>
        <taxon>Blaberoidea</taxon>
        <taxon>Blaberidae</taxon>
        <taxon>Diplopterinae</taxon>
        <taxon>Diploptera</taxon>
    </lineage>
</organism>
<dbReference type="Gene3D" id="2.60.120.680">
    <property type="entry name" value="GOLD domain"/>
    <property type="match status" value="1"/>
</dbReference>
<dbReference type="PANTHER" id="PTHR23324">
    <property type="entry name" value="SEC14 RELATED PROTEIN"/>
    <property type="match status" value="1"/>
</dbReference>
<dbReference type="InterPro" id="IPR011074">
    <property type="entry name" value="CRAL/TRIO_N_dom"/>
</dbReference>
<evidence type="ECO:0000256" key="1">
    <source>
        <dbReference type="SAM" id="Phobius"/>
    </source>
</evidence>
<protein>
    <recommendedName>
        <fullName evidence="6">SEC14-like protein 2</fullName>
    </recommendedName>
</protein>
<dbReference type="PANTHER" id="PTHR23324:SF83">
    <property type="entry name" value="SEC14-LIKE PROTEIN 2"/>
    <property type="match status" value="1"/>
</dbReference>
<dbReference type="EMBL" id="JASPKZ010002300">
    <property type="protein sequence ID" value="KAJ9595982.1"/>
    <property type="molecule type" value="Genomic_DNA"/>
</dbReference>
<dbReference type="SUPFAM" id="SSF52087">
    <property type="entry name" value="CRAL/TRIO domain"/>
    <property type="match status" value="1"/>
</dbReference>
<dbReference type="InterPro" id="IPR036598">
    <property type="entry name" value="GOLD_dom_sf"/>
</dbReference>
<proteinExistence type="predicted"/>
<dbReference type="Proteomes" id="UP001233999">
    <property type="component" value="Unassembled WGS sequence"/>
</dbReference>
<dbReference type="Gene3D" id="3.40.525.10">
    <property type="entry name" value="CRAL-TRIO lipid binding domain"/>
    <property type="match status" value="1"/>
</dbReference>
<dbReference type="GO" id="GO:0005737">
    <property type="term" value="C:cytoplasm"/>
    <property type="evidence" value="ECO:0007669"/>
    <property type="project" value="TreeGrafter"/>
</dbReference>
<keyword evidence="1" id="KW-0472">Membrane</keyword>
<evidence type="ECO:0000259" key="2">
    <source>
        <dbReference type="PROSITE" id="PS50191"/>
    </source>
</evidence>
<evidence type="ECO:0000313" key="4">
    <source>
        <dbReference type="EMBL" id="KAJ9595982.1"/>
    </source>
</evidence>
<dbReference type="SUPFAM" id="SSF46938">
    <property type="entry name" value="CRAL/TRIO N-terminal domain"/>
    <property type="match status" value="1"/>
</dbReference>
<dbReference type="SMART" id="SM00516">
    <property type="entry name" value="SEC14"/>
    <property type="match status" value="1"/>
</dbReference>
<dbReference type="AlphaFoldDB" id="A0AAD8ACS7"/>
<reference evidence="4" key="2">
    <citation type="submission" date="2023-05" db="EMBL/GenBank/DDBJ databases">
        <authorList>
            <person name="Fouks B."/>
        </authorList>
    </citation>
    <scope>NUCLEOTIDE SEQUENCE</scope>
    <source>
        <strain evidence="4">Stay&amp;Tobe</strain>
        <tissue evidence="4">Testes</tissue>
    </source>
</reference>
<dbReference type="InterPro" id="IPR001251">
    <property type="entry name" value="CRAL-TRIO_dom"/>
</dbReference>
<dbReference type="Pfam" id="PF00650">
    <property type="entry name" value="CRAL_TRIO"/>
    <property type="match status" value="1"/>
</dbReference>
<dbReference type="InterPro" id="IPR009038">
    <property type="entry name" value="GOLD_dom"/>
</dbReference>
<feature type="domain" description="GOLD" evidence="3">
    <location>
        <begin position="286"/>
        <end position="386"/>
    </location>
</feature>
<evidence type="ECO:0008006" key="6">
    <source>
        <dbReference type="Google" id="ProtNLM"/>
    </source>
</evidence>
<comment type="caution">
    <text evidence="4">The sequence shown here is derived from an EMBL/GenBank/DDBJ whole genome shotgun (WGS) entry which is preliminary data.</text>
</comment>
<feature type="transmembrane region" description="Helical" evidence="1">
    <location>
        <begin position="242"/>
        <end position="260"/>
    </location>
</feature>
<keyword evidence="1" id="KW-0812">Transmembrane</keyword>
<dbReference type="PROSITE" id="PS50191">
    <property type="entry name" value="CRAL_TRIO"/>
    <property type="match status" value="1"/>
</dbReference>
<evidence type="ECO:0000313" key="5">
    <source>
        <dbReference type="Proteomes" id="UP001233999"/>
    </source>
</evidence>
<evidence type="ECO:0000259" key="3">
    <source>
        <dbReference type="PROSITE" id="PS50866"/>
    </source>
</evidence>
<gene>
    <name evidence="4" type="ORF">L9F63_012803</name>
</gene>
<feature type="non-terminal residue" evidence="4">
    <location>
        <position position="1"/>
    </location>
</feature>
<dbReference type="PROSITE" id="PS50866">
    <property type="entry name" value="GOLD"/>
    <property type="match status" value="1"/>
</dbReference>
<sequence>FRRNVAELKKPYDDDTYLLRWLRARNFNVEAAEKMLQDSMKWRERWEVEKLKDWEPPEIFNKYYISGICGYDKEGAPVIVVPFAGLDMWGMMHSISKADFIKKTVKTLEMYLDVAIQQSRKHGIEASQVVVIMDMENFNLRQYAWRPAGETVIALLQMYEANYPEILKCCYIINAPKVFSIAFSVVKNFLNDYTLRKIQITKNDSSKWKPLLLNIIEPDQLPAHFGGTLKDPDGNPKYTTKVSIIIFFFFFLFFKIWAYWHILQGGKIPKSYYLKKADKSTLLGNENITTTSIKKGDKLVLPLIAPVEKSILKWEFRTDGHDIKFGISCVDEEGNETLPIPVHRVNSHQSEEIGFITCPKPATYNVIFDNSYSYLRNKKLHYLVAITPPLVDDENVVSQDG</sequence>
<reference evidence="4" key="1">
    <citation type="journal article" date="2023" name="IScience">
        <title>Live-bearing cockroach genome reveals convergent evolutionary mechanisms linked to viviparity in insects and beyond.</title>
        <authorList>
            <person name="Fouks B."/>
            <person name="Harrison M.C."/>
            <person name="Mikhailova A.A."/>
            <person name="Marchal E."/>
            <person name="English S."/>
            <person name="Carruthers M."/>
            <person name="Jennings E.C."/>
            <person name="Chiamaka E.L."/>
            <person name="Frigard R.A."/>
            <person name="Pippel M."/>
            <person name="Attardo G.M."/>
            <person name="Benoit J.B."/>
            <person name="Bornberg-Bauer E."/>
            <person name="Tobe S.S."/>
        </authorList>
    </citation>
    <scope>NUCLEOTIDE SEQUENCE</scope>
    <source>
        <strain evidence="4">Stay&amp;Tobe</strain>
    </source>
</reference>
<accession>A0AAD8ACS7</accession>
<dbReference type="InterPro" id="IPR036865">
    <property type="entry name" value="CRAL-TRIO_dom_sf"/>
</dbReference>
<dbReference type="SUPFAM" id="SSF101576">
    <property type="entry name" value="Supernatant protein factor (SPF), C-terminal domain"/>
    <property type="match status" value="1"/>
</dbReference>
<dbReference type="SMART" id="SM01100">
    <property type="entry name" value="CRAL_TRIO_N"/>
    <property type="match status" value="1"/>
</dbReference>
<dbReference type="Pfam" id="PF03765">
    <property type="entry name" value="CRAL_TRIO_N"/>
    <property type="match status" value="1"/>
</dbReference>
<dbReference type="InterPro" id="IPR051064">
    <property type="entry name" value="SEC14/CRAL-TRIO_domain"/>
</dbReference>
<dbReference type="InterPro" id="IPR036273">
    <property type="entry name" value="CRAL/TRIO_N_dom_sf"/>
</dbReference>
<dbReference type="PRINTS" id="PR00180">
    <property type="entry name" value="CRETINALDHBP"/>
</dbReference>
<dbReference type="CDD" id="cd00170">
    <property type="entry name" value="SEC14"/>
    <property type="match status" value="1"/>
</dbReference>
<keyword evidence="5" id="KW-1185">Reference proteome</keyword>
<keyword evidence="1" id="KW-1133">Transmembrane helix</keyword>
<name>A0AAD8ACS7_DIPPU</name>
<feature type="domain" description="CRAL-TRIO" evidence="2">
    <location>
        <begin position="56"/>
        <end position="233"/>
    </location>
</feature>